<dbReference type="InterPro" id="IPR003561">
    <property type="entry name" value="Mutator_MutT"/>
</dbReference>
<evidence type="ECO:0000313" key="20">
    <source>
        <dbReference type="Proteomes" id="UP001165395"/>
    </source>
</evidence>
<dbReference type="EMBL" id="JAJBZT010000004">
    <property type="protein sequence ID" value="MCB6183634.1"/>
    <property type="molecule type" value="Genomic_DNA"/>
</dbReference>
<keyword evidence="7 17" id="KW-0378">Hydrolase</keyword>
<comment type="cofactor">
    <cofactor evidence="1">
        <name>Mg(2+)</name>
        <dbReference type="ChEBI" id="CHEBI:18420"/>
    </cofactor>
</comment>
<evidence type="ECO:0000256" key="3">
    <source>
        <dbReference type="ARBA" id="ARBA00022457"/>
    </source>
</evidence>
<keyword evidence="8" id="KW-0460">Magnesium</keyword>
<dbReference type="InterPro" id="IPR020084">
    <property type="entry name" value="NUDIX_hydrolase_CS"/>
</dbReference>
<evidence type="ECO:0000256" key="7">
    <source>
        <dbReference type="ARBA" id="ARBA00022801"/>
    </source>
</evidence>
<comment type="catalytic activity">
    <reaction evidence="11">
        <text>8-oxo-GTP + H2O = 8-oxo-GMP + diphosphate + H(+)</text>
        <dbReference type="Rhea" id="RHEA:67616"/>
        <dbReference type="ChEBI" id="CHEBI:15377"/>
        <dbReference type="ChEBI" id="CHEBI:15378"/>
        <dbReference type="ChEBI" id="CHEBI:33019"/>
        <dbReference type="ChEBI" id="CHEBI:143553"/>
        <dbReference type="ChEBI" id="CHEBI:145694"/>
    </reaction>
</comment>
<dbReference type="PRINTS" id="PR00502">
    <property type="entry name" value="NUDIXFAMILY"/>
</dbReference>
<accession>A0ABS8D620</accession>
<evidence type="ECO:0000256" key="5">
    <source>
        <dbReference type="ARBA" id="ARBA00022723"/>
    </source>
</evidence>
<dbReference type="NCBIfam" id="TIGR00586">
    <property type="entry name" value="mutt"/>
    <property type="match status" value="1"/>
</dbReference>
<organism evidence="19 20">
    <name type="scientific">Leeia speluncae</name>
    <dbReference type="NCBI Taxonomy" id="2884804"/>
    <lineage>
        <taxon>Bacteria</taxon>
        <taxon>Pseudomonadati</taxon>
        <taxon>Pseudomonadota</taxon>
        <taxon>Betaproteobacteria</taxon>
        <taxon>Neisseriales</taxon>
        <taxon>Leeiaceae</taxon>
        <taxon>Leeia</taxon>
    </lineage>
</organism>
<keyword evidence="20" id="KW-1185">Reference proteome</keyword>
<evidence type="ECO:0000256" key="8">
    <source>
        <dbReference type="ARBA" id="ARBA00022842"/>
    </source>
</evidence>
<keyword evidence="4" id="KW-0235">DNA replication</keyword>
<evidence type="ECO:0000256" key="4">
    <source>
        <dbReference type="ARBA" id="ARBA00022705"/>
    </source>
</evidence>
<gene>
    <name evidence="19" type="primary">mutT</name>
    <name evidence="19" type="ORF">LIN78_08740</name>
</gene>
<dbReference type="InterPro" id="IPR000086">
    <property type="entry name" value="NUDIX_hydrolase_dom"/>
</dbReference>
<proteinExistence type="inferred from homology"/>
<comment type="similarity">
    <text evidence="2 17">Belongs to the Nudix hydrolase family.</text>
</comment>
<dbReference type="Gene3D" id="3.90.79.10">
    <property type="entry name" value="Nucleoside Triphosphate Pyrophosphohydrolase"/>
    <property type="match status" value="1"/>
</dbReference>
<evidence type="ECO:0000256" key="2">
    <source>
        <dbReference type="ARBA" id="ARBA00005582"/>
    </source>
</evidence>
<dbReference type="InterPro" id="IPR047127">
    <property type="entry name" value="MutT-like"/>
</dbReference>
<evidence type="ECO:0000256" key="14">
    <source>
        <dbReference type="ARBA" id="ARBA00041592"/>
    </source>
</evidence>
<evidence type="ECO:0000256" key="11">
    <source>
        <dbReference type="ARBA" id="ARBA00036904"/>
    </source>
</evidence>
<dbReference type="SUPFAM" id="SSF55811">
    <property type="entry name" value="Nudix"/>
    <property type="match status" value="1"/>
</dbReference>
<sequence>MTKRFVHVAAGVLIRPNGEFLLASRPEGKPMAGYWEFPGGKIEAGETPEHALVRELQEELGIEVKTAYPWVVQSFDYTHAKVRLHFFRITEWEGEVESKESQHFAWQHVNEVTVSPVLPANQDILRWLGLPERIQVKKEVLIPNAQGDLIHLTSVFAKLSHASNVQAIKDKIQLGADALLWSGLALPAATGEDSLLEQGFVPIYLPAELVGGNLTLAMSLGAHGIYDAV</sequence>
<dbReference type="InterPro" id="IPR015797">
    <property type="entry name" value="NUDIX_hydrolase-like_dom_sf"/>
</dbReference>
<evidence type="ECO:0000256" key="10">
    <source>
        <dbReference type="ARBA" id="ARBA00035861"/>
    </source>
</evidence>
<evidence type="ECO:0000256" key="16">
    <source>
        <dbReference type="ARBA" id="ARBA00042798"/>
    </source>
</evidence>
<dbReference type="PANTHER" id="PTHR47707">
    <property type="entry name" value="8-OXO-DGTP DIPHOSPHATASE"/>
    <property type="match status" value="1"/>
</dbReference>
<evidence type="ECO:0000256" key="6">
    <source>
        <dbReference type="ARBA" id="ARBA00022763"/>
    </source>
</evidence>
<keyword evidence="5" id="KW-0479">Metal-binding</keyword>
<comment type="catalytic activity">
    <reaction evidence="10">
        <text>8-oxo-dGTP + H2O = 8-oxo-dGMP + diphosphate + H(+)</text>
        <dbReference type="Rhea" id="RHEA:31575"/>
        <dbReference type="ChEBI" id="CHEBI:15377"/>
        <dbReference type="ChEBI" id="CHEBI:15378"/>
        <dbReference type="ChEBI" id="CHEBI:33019"/>
        <dbReference type="ChEBI" id="CHEBI:63224"/>
        <dbReference type="ChEBI" id="CHEBI:77896"/>
        <dbReference type="EC" id="3.6.1.55"/>
    </reaction>
</comment>
<dbReference type="EC" id="3.6.1.55" evidence="12"/>
<dbReference type="Proteomes" id="UP001165395">
    <property type="component" value="Unassembled WGS sequence"/>
</dbReference>
<dbReference type="Pfam" id="PF00293">
    <property type="entry name" value="NUDIX"/>
    <property type="match status" value="1"/>
</dbReference>
<comment type="caution">
    <text evidence="19">The sequence shown here is derived from an EMBL/GenBank/DDBJ whole genome shotgun (WGS) entry which is preliminary data.</text>
</comment>
<evidence type="ECO:0000256" key="13">
    <source>
        <dbReference type="ARBA" id="ARBA00040794"/>
    </source>
</evidence>
<dbReference type="PROSITE" id="PS00893">
    <property type="entry name" value="NUDIX_BOX"/>
    <property type="match status" value="1"/>
</dbReference>
<evidence type="ECO:0000259" key="18">
    <source>
        <dbReference type="PROSITE" id="PS51462"/>
    </source>
</evidence>
<evidence type="ECO:0000256" key="1">
    <source>
        <dbReference type="ARBA" id="ARBA00001946"/>
    </source>
</evidence>
<reference evidence="19" key="1">
    <citation type="submission" date="2021-10" db="EMBL/GenBank/DDBJ databases">
        <title>The complete genome sequence of Leeia sp. TBRC 13508.</title>
        <authorList>
            <person name="Charoenyingcharoen P."/>
            <person name="Yukphan P."/>
        </authorList>
    </citation>
    <scope>NUCLEOTIDE SEQUENCE</scope>
    <source>
        <strain evidence="19">TBRC 13508</strain>
    </source>
</reference>
<protein>
    <recommendedName>
        <fullName evidence="13">8-oxo-dGTP diphosphatase</fullName>
        <ecNumber evidence="12">3.6.1.55</ecNumber>
    </recommendedName>
    <alternativeName>
        <fullName evidence="16">7,8-dihydro-8-oxoguanine-triphosphatase</fullName>
    </alternativeName>
    <alternativeName>
        <fullName evidence="15">Mutator protein MutT</fullName>
    </alternativeName>
    <alternativeName>
        <fullName evidence="14">dGTP pyrophosphohydrolase</fullName>
    </alternativeName>
</protein>
<dbReference type="CDD" id="cd03425">
    <property type="entry name" value="NUDIX_MutT_NudA_like"/>
    <property type="match status" value="1"/>
</dbReference>
<evidence type="ECO:0000256" key="9">
    <source>
        <dbReference type="ARBA" id="ARBA00023204"/>
    </source>
</evidence>
<evidence type="ECO:0000256" key="17">
    <source>
        <dbReference type="RuleBase" id="RU003476"/>
    </source>
</evidence>
<keyword evidence="6" id="KW-0227">DNA damage</keyword>
<dbReference type="RefSeq" id="WP_227180413.1">
    <property type="nucleotide sequence ID" value="NZ_JAJBZT010000004.1"/>
</dbReference>
<keyword evidence="9" id="KW-0234">DNA repair</keyword>
<evidence type="ECO:0000256" key="12">
    <source>
        <dbReference type="ARBA" id="ARBA00038905"/>
    </source>
</evidence>
<name>A0ABS8D620_9NEIS</name>
<dbReference type="PANTHER" id="PTHR47707:SF1">
    <property type="entry name" value="NUDIX HYDROLASE FAMILY PROTEIN"/>
    <property type="match status" value="1"/>
</dbReference>
<evidence type="ECO:0000313" key="19">
    <source>
        <dbReference type="EMBL" id="MCB6183634.1"/>
    </source>
</evidence>
<dbReference type="PROSITE" id="PS51462">
    <property type="entry name" value="NUDIX"/>
    <property type="match status" value="1"/>
</dbReference>
<keyword evidence="3" id="KW-0515">Mutator protein</keyword>
<dbReference type="InterPro" id="IPR020476">
    <property type="entry name" value="Nudix_hydrolase"/>
</dbReference>
<evidence type="ECO:0000256" key="15">
    <source>
        <dbReference type="ARBA" id="ARBA00041979"/>
    </source>
</evidence>
<feature type="domain" description="Nudix hydrolase" evidence="18">
    <location>
        <begin position="3"/>
        <end position="130"/>
    </location>
</feature>